<dbReference type="RefSeq" id="WP_306862049.1">
    <property type="nucleotide sequence ID" value="NZ_JAUSRB010000002.1"/>
</dbReference>
<evidence type="ECO:0000313" key="3">
    <source>
        <dbReference type="EMBL" id="MDP9864347.1"/>
    </source>
</evidence>
<proteinExistence type="predicted"/>
<evidence type="ECO:0000256" key="1">
    <source>
        <dbReference type="SAM" id="SignalP"/>
    </source>
</evidence>
<feature type="domain" description="FtsX extracellular" evidence="2">
    <location>
        <begin position="59"/>
        <end position="138"/>
    </location>
</feature>
<dbReference type="InterPro" id="IPR040690">
    <property type="entry name" value="FtsX_ECD"/>
</dbReference>
<keyword evidence="4" id="KW-1185">Reference proteome</keyword>
<dbReference type="Proteomes" id="UP001230426">
    <property type="component" value="Unassembled WGS sequence"/>
</dbReference>
<evidence type="ECO:0000313" key="4">
    <source>
        <dbReference type="Proteomes" id="UP001230426"/>
    </source>
</evidence>
<keyword evidence="1" id="KW-0732">Signal</keyword>
<feature type="signal peptide" evidence="1">
    <location>
        <begin position="1"/>
        <end position="23"/>
    </location>
</feature>
<name>A0ABT9R542_9ACTN</name>
<dbReference type="Gene3D" id="3.30.70.3040">
    <property type="match status" value="2"/>
</dbReference>
<sequence>MFRVFLAFAAMTVLLFGTSAAEADRFPEILAPPVGSWPEGGQFVILLCTEGSGSDACGDKETTPAQRRAIDQVLRRLPRIKDLHYKSKKEALDEMLEDSPDLIGIIDEKDMTDTFSGRLHRWSDAPAVNSAIKALPGIAFFKVIPTPFWEDKADVNIVLCSNTSEAEPCKGRGKATAGERAAIETLLRSMKGVRRIYFADQAHNMWVSKKVEALVSRVRNPGPQSRGDDAKSRPLDGYYENYYVKLDDPALIPSIMDRVEGMPGTWGGVEVSVLDGLGIWS</sequence>
<gene>
    <name evidence="3" type="ORF">J2S55_003613</name>
</gene>
<dbReference type="Pfam" id="PF18075">
    <property type="entry name" value="FtsX_ECD"/>
    <property type="match status" value="1"/>
</dbReference>
<reference evidence="3 4" key="1">
    <citation type="submission" date="2023-07" db="EMBL/GenBank/DDBJ databases">
        <title>Sequencing the genomes of 1000 actinobacteria strains.</title>
        <authorList>
            <person name="Klenk H.-P."/>
        </authorList>
    </citation>
    <scope>NUCLEOTIDE SEQUENCE [LARGE SCALE GENOMIC DNA]</scope>
    <source>
        <strain evidence="3 4">DSM 44109</strain>
    </source>
</reference>
<evidence type="ECO:0000259" key="2">
    <source>
        <dbReference type="Pfam" id="PF18075"/>
    </source>
</evidence>
<accession>A0ABT9R542</accession>
<comment type="caution">
    <text evidence="3">The sequence shown here is derived from an EMBL/GenBank/DDBJ whole genome shotgun (WGS) entry which is preliminary data.</text>
</comment>
<feature type="chain" id="PRO_5045094979" description="FtsX extracellular domain-containing protein" evidence="1">
    <location>
        <begin position="24"/>
        <end position="281"/>
    </location>
</feature>
<protein>
    <recommendedName>
        <fullName evidence="2">FtsX extracellular domain-containing protein</fullName>
    </recommendedName>
</protein>
<dbReference type="EMBL" id="JAUSRB010000002">
    <property type="protein sequence ID" value="MDP9864347.1"/>
    <property type="molecule type" value="Genomic_DNA"/>
</dbReference>
<organism evidence="3 4">
    <name type="scientific">Streptosporangium brasiliense</name>
    <dbReference type="NCBI Taxonomy" id="47480"/>
    <lineage>
        <taxon>Bacteria</taxon>
        <taxon>Bacillati</taxon>
        <taxon>Actinomycetota</taxon>
        <taxon>Actinomycetes</taxon>
        <taxon>Streptosporangiales</taxon>
        <taxon>Streptosporangiaceae</taxon>
        <taxon>Streptosporangium</taxon>
    </lineage>
</organism>